<dbReference type="Proteomes" id="UP001283341">
    <property type="component" value="Unassembled WGS sequence"/>
</dbReference>
<accession>A0AAE0MBK2</accession>
<gene>
    <name evidence="1" type="ORF">B0H66DRAFT_551212</name>
</gene>
<evidence type="ECO:0000313" key="2">
    <source>
        <dbReference type="Proteomes" id="UP001283341"/>
    </source>
</evidence>
<proteinExistence type="predicted"/>
<sequence length="78" mass="8869">MILYLGYRPGYTWIASLFPFLSHPLWGVHSRQSPVPRDCFLSTDVEPYRLGPWHMPHVSLCGVSPTRRGGQAGKLSRM</sequence>
<reference evidence="1" key="2">
    <citation type="submission" date="2023-06" db="EMBL/GenBank/DDBJ databases">
        <authorList>
            <consortium name="Lawrence Berkeley National Laboratory"/>
            <person name="Haridas S."/>
            <person name="Hensen N."/>
            <person name="Bonometti L."/>
            <person name="Westerberg I."/>
            <person name="Brannstrom I.O."/>
            <person name="Guillou S."/>
            <person name="Cros-Aarteil S."/>
            <person name="Calhoun S."/>
            <person name="Kuo A."/>
            <person name="Mondo S."/>
            <person name="Pangilinan J."/>
            <person name="Riley R."/>
            <person name="Labutti K."/>
            <person name="Andreopoulos B."/>
            <person name="Lipzen A."/>
            <person name="Chen C."/>
            <person name="Yanf M."/>
            <person name="Daum C."/>
            <person name="Ng V."/>
            <person name="Clum A."/>
            <person name="Steindorff A."/>
            <person name="Ohm R."/>
            <person name="Martin F."/>
            <person name="Silar P."/>
            <person name="Natvig D."/>
            <person name="Lalanne C."/>
            <person name="Gautier V."/>
            <person name="Ament-Velasquez S.L."/>
            <person name="Kruys A."/>
            <person name="Hutchinson M.I."/>
            <person name="Powell A.J."/>
            <person name="Barry K."/>
            <person name="Miller A.N."/>
            <person name="Grigoriev I.V."/>
            <person name="Debuchy R."/>
            <person name="Gladieux P."/>
            <person name="Thoren M.H."/>
            <person name="Johannesson H."/>
        </authorList>
    </citation>
    <scope>NUCLEOTIDE SEQUENCE</scope>
    <source>
        <strain evidence="1">CBS 118394</strain>
    </source>
</reference>
<dbReference type="EMBL" id="JAUEDM010000002">
    <property type="protein sequence ID" value="KAK3326551.1"/>
    <property type="molecule type" value="Genomic_DNA"/>
</dbReference>
<evidence type="ECO:0000313" key="1">
    <source>
        <dbReference type="EMBL" id="KAK3326551.1"/>
    </source>
</evidence>
<reference evidence="1" key="1">
    <citation type="journal article" date="2023" name="Mol. Phylogenet. Evol.">
        <title>Genome-scale phylogeny and comparative genomics of the fungal order Sordariales.</title>
        <authorList>
            <person name="Hensen N."/>
            <person name="Bonometti L."/>
            <person name="Westerberg I."/>
            <person name="Brannstrom I.O."/>
            <person name="Guillou S."/>
            <person name="Cros-Aarteil S."/>
            <person name="Calhoun S."/>
            <person name="Haridas S."/>
            <person name="Kuo A."/>
            <person name="Mondo S."/>
            <person name="Pangilinan J."/>
            <person name="Riley R."/>
            <person name="LaButti K."/>
            <person name="Andreopoulos B."/>
            <person name="Lipzen A."/>
            <person name="Chen C."/>
            <person name="Yan M."/>
            <person name="Daum C."/>
            <person name="Ng V."/>
            <person name="Clum A."/>
            <person name="Steindorff A."/>
            <person name="Ohm R.A."/>
            <person name="Martin F."/>
            <person name="Silar P."/>
            <person name="Natvig D.O."/>
            <person name="Lalanne C."/>
            <person name="Gautier V."/>
            <person name="Ament-Velasquez S.L."/>
            <person name="Kruys A."/>
            <person name="Hutchinson M.I."/>
            <person name="Powell A.J."/>
            <person name="Barry K."/>
            <person name="Miller A.N."/>
            <person name="Grigoriev I.V."/>
            <person name="Debuchy R."/>
            <person name="Gladieux P."/>
            <person name="Hiltunen Thoren M."/>
            <person name="Johannesson H."/>
        </authorList>
    </citation>
    <scope>NUCLEOTIDE SEQUENCE</scope>
    <source>
        <strain evidence="1">CBS 118394</strain>
    </source>
</reference>
<organism evidence="1 2">
    <name type="scientific">Apodospora peruviana</name>
    <dbReference type="NCBI Taxonomy" id="516989"/>
    <lineage>
        <taxon>Eukaryota</taxon>
        <taxon>Fungi</taxon>
        <taxon>Dikarya</taxon>
        <taxon>Ascomycota</taxon>
        <taxon>Pezizomycotina</taxon>
        <taxon>Sordariomycetes</taxon>
        <taxon>Sordariomycetidae</taxon>
        <taxon>Sordariales</taxon>
        <taxon>Lasiosphaeriaceae</taxon>
        <taxon>Apodospora</taxon>
    </lineage>
</organism>
<comment type="caution">
    <text evidence="1">The sequence shown here is derived from an EMBL/GenBank/DDBJ whole genome shotgun (WGS) entry which is preliminary data.</text>
</comment>
<keyword evidence="2" id="KW-1185">Reference proteome</keyword>
<feature type="non-terminal residue" evidence="1">
    <location>
        <position position="78"/>
    </location>
</feature>
<name>A0AAE0MBK2_9PEZI</name>
<dbReference type="AlphaFoldDB" id="A0AAE0MBK2"/>
<protein>
    <submittedName>
        <fullName evidence="1">Uncharacterized protein</fullName>
    </submittedName>
</protein>